<feature type="signal peptide" evidence="1">
    <location>
        <begin position="1"/>
        <end position="23"/>
    </location>
</feature>
<proteinExistence type="predicted"/>
<keyword evidence="1" id="KW-0732">Signal</keyword>
<evidence type="ECO:0000313" key="4">
    <source>
        <dbReference type="Proteomes" id="UP000001522"/>
    </source>
</evidence>
<dbReference type="Gene3D" id="2.160.20.10">
    <property type="entry name" value="Single-stranded right-handed beta-helix, Pectin lyase-like"/>
    <property type="match status" value="1"/>
</dbReference>
<dbReference type="Pfam" id="PF05860">
    <property type="entry name" value="TPS"/>
    <property type="match status" value="1"/>
</dbReference>
<dbReference type="SMART" id="SM00912">
    <property type="entry name" value="Haemagg_act"/>
    <property type="match status" value="1"/>
</dbReference>
<dbReference type="SUPFAM" id="SSF51126">
    <property type="entry name" value="Pectin lyase-like"/>
    <property type="match status" value="1"/>
</dbReference>
<dbReference type="InterPro" id="IPR012334">
    <property type="entry name" value="Pectin_lyas_fold"/>
</dbReference>
<gene>
    <name evidence="3" type="ordered locus">HMU00170</name>
</gene>
<name>D3UFL2_HELM1</name>
<protein>
    <submittedName>
        <fullName evidence="3">Putative haemagglutinin</fullName>
    </submittedName>
</protein>
<dbReference type="InterPro" id="IPR025157">
    <property type="entry name" value="Hemagglutinin_rpt"/>
</dbReference>
<dbReference type="NCBIfam" id="TIGR01731">
    <property type="entry name" value="fil_hemag_20aa"/>
    <property type="match status" value="2"/>
</dbReference>
<dbReference type="HOGENOM" id="CLU_232446_0_0_7"/>
<dbReference type="Pfam" id="PF13332">
    <property type="entry name" value="Fil_haemagg_2"/>
    <property type="match status" value="4"/>
</dbReference>
<organism evidence="3 4">
    <name type="scientific">Helicobacter mustelae (strain ATCC 43772 / CCUG 25715 / CIP 103759 / LMG 18044 / NCTC 12198 / R85-136P)</name>
    <name type="common">Campylobacter mustelae</name>
    <dbReference type="NCBI Taxonomy" id="679897"/>
    <lineage>
        <taxon>Bacteria</taxon>
        <taxon>Pseudomonadati</taxon>
        <taxon>Campylobacterota</taxon>
        <taxon>Epsilonproteobacteria</taxon>
        <taxon>Campylobacterales</taxon>
        <taxon>Helicobacteraceae</taxon>
        <taxon>Helicobacter</taxon>
    </lineage>
</organism>
<dbReference type="InterPro" id="IPR008638">
    <property type="entry name" value="FhaB/CdiA-like_TPS"/>
</dbReference>
<dbReference type="NCBIfam" id="TIGR01901">
    <property type="entry name" value="adhes_NPXG"/>
    <property type="match status" value="1"/>
</dbReference>
<dbReference type="InterPro" id="IPR011050">
    <property type="entry name" value="Pectin_lyase_fold/virulence"/>
</dbReference>
<dbReference type="Proteomes" id="UP000001522">
    <property type="component" value="Chromosome"/>
</dbReference>
<keyword evidence="4" id="KW-1185">Reference proteome</keyword>
<dbReference type="RefSeq" id="WP_013022383.1">
    <property type="nucleotide sequence ID" value="NC_013949.1"/>
</dbReference>
<feature type="chain" id="PRO_5003051716" evidence="1">
    <location>
        <begin position="24"/>
        <end position="2096"/>
    </location>
</feature>
<dbReference type="eggNOG" id="COG3210">
    <property type="taxonomic scope" value="Bacteria"/>
</dbReference>
<evidence type="ECO:0000313" key="3">
    <source>
        <dbReference type="EMBL" id="CBG39283.1"/>
    </source>
</evidence>
<reference evidence="3 4" key="1">
    <citation type="journal article" date="2010" name="BMC Genomics">
        <title>Comparative genomics and proteomics of Helicobacter mustelae, an ulcerogenic and carcinogenic gastric pathogen.</title>
        <authorList>
            <person name="O'Toole P.W."/>
            <person name="Snelling W.J."/>
            <person name="Canchaya C."/>
            <person name="Forde B.M."/>
            <person name="Hardie K.R."/>
            <person name="Josenhans C."/>
            <person name="Graham R.L.J."/>
            <person name="McMullan G."/>
            <person name="Parkhill J."/>
            <person name="Belda E."/>
            <person name="Bentley S.D."/>
        </authorList>
    </citation>
    <scope>NUCLEOTIDE SEQUENCE [LARGE SCALE GENOMIC DNA]</scope>
    <source>
        <strain evidence="4">ATCC 43772 / LMG 18044 / NCTC 12198 / 12198</strain>
    </source>
</reference>
<sequence length="2096" mass="226959">MRKIKQSLALLNALCLLGSSAIANPITIDTDHTGPSPTLGKTDNGVDLINIAKPNQAGISSNFYKDFNVEKEGLILNNISQKEDLAKTVLAGYIAANPNLETAAKLILNQVSGNKLSNLLGFLEVAGKQADVILANPNGITCHGCGFINIENLTLATGKFSQDEFHRLNQLKAYEELKTLSLDITQGKIITSALNASNTKTLTFLAKNMEVNGIVEGGDKIRALLGSNHVNFSPSVLLYEPIKLEGEQQALGLDVTYLGGVFAKSIYLVATNEGIGVKNSGILASTASQNSGDGGFVIDANGTIEITKPQTALIKQIQATKDPQNEGEKAPAPSALPLIFSNQNLDISAKNLVNHSILYAKDNLNIKAENILNQGALEFIQNPATREKFYSRDPNINGYFGGSKTYYMTYDYTIKTIKESIQKDTYSPAMMLANNIHLQSQTTTNDNALIQANNDFQNASKEFINKAPQAKSTTSYEGTKTLYNRYGKCFAGVKIGFNCASTRTTSAFVRADKVEFTDVELPEITLQDTSILLQDTLQNTKSSTPLPTPYVQNKDVLDLLVARRMQDAPSTRRDIMDFSIFQGSYQKNLLLGLQAHSIVISSQNTYNSSAITGNDITITSQALLNENGTLLARDTLKLKGEAITNQGGKILAQNISIDADGFTHTSSITSHKKDRIVSTNVSPLIAAVPVSKSYSEVFMKLAGRSYSKTVVIKKKNEELSSTSENTNLASLGILEGNHIIIKSKETHLIGANVDAKGDLLIQSDALSVKTLALKDNYADVVNTRNHTNQQVTSIQSGSDIVINSKQTNLISANIDAKGDLLIQSDTLNVKTLALKDNYADAVNTRNHTNQQVTSIQSGNHLLIDAKKQEYASVKMKGDTIALTGENILFDTSVNKSENKKLTRGILSPKLSTAPTTQHIANEIQGINLAIHSKSDFTAYNFDADITDSLSLKSDANLLISNHADSIQSPRNNTNKYSTQIDKSIAQTAKSIKLESKNIALIGANVDAKGDLLIQSDTLNVKTLALKDDYSDGTNIRNHTNQQVTSIQSGNHLLIDAKKQEYASVKMKGENIALQGENIRFDTSTLFDASTKESFSKGKKFDIKSFFLRPLVLETTTQHIANEIQGTNLAIHSKSDFTAYNLQTDSQNLAIQSDKNILISNHADSIQSTQDNINKYSTQIDKSIAQTAKNIKLESKNIALIGANVDAKGDLLIQSDTLNVKTLALKDDYADAVNTRNHTNQQVTSIQSGNHLLIDANKQEYTSVKMKGENIALQGENILFDTSTKESFSKTREKKTSGWFLDGKTTITTTTASTSQHIANEIQGSNLAIHSKNDFTAYNLQTDSQNLAIQSDKNILISNHADTKNVVVDTEIKKRSLYGSISKDKISAGLRTSNTKIHQDTNDKNHHNTTLKANHASFVAQGNTAIQSTNIQSDDLALQGESIALKALQDEHTSLETKHVTSHTFGVTINRRPLERLVIKYANSLGSKLGIKESIKVPEKEDIKAGFSYQYSDDFTKTQSYATSTSNLAIQSKNLQMDSKNDTVITNADITTDVFAAKNKNLAINTLENVKTTTTTKYNDTINASLKLSLGKQTGIKAHADYAHDGSKEKNTETSHVANHFKIGTLNLDTKNDVKIQGANLDIKEDANITAKNFALSSVSNTETNEKTDKKHNAALDFTYNGGFNVALSGGYGDSSSKENKVTQVASSLSAKNLNLKTSEKTQILGSRLNIEEDANITAKSFIITSTENSFAKTTHSKDANASLSAGFDGSLDLGANGGYTQKVTTQSNNSALSSDVSIKNLNLQSEDTKILGSNLTTKKAQITSKSLWIGSIQTYSKDTESSLGAQAGLGNKSGVKTAWDYNNKAQNSTGQTASHVSLGDFQIEVRGDTQIKGSHLSGDNGSIQTQNLNVLSSEETQKSHNIGLGAGNTNLKFRGNASLDLHTQTTQSASSIEAQNLKLAVKNDMNVESSQIKSENLDAKIGKNLNMVSKKDTEASFGVSGSLDMATKKKDFGIKGSIASQVKQQSSIEASNANIKVGNQTKLVGAKIEAKKGSFDGEKVSKESLIDYKVSLDKKSGKKLQKDFGHGITKSHISIN</sequence>
<dbReference type="STRING" id="679897.HMU00170"/>
<accession>D3UFL2</accession>
<dbReference type="EMBL" id="FN555004">
    <property type="protein sequence ID" value="CBG39283.1"/>
    <property type="molecule type" value="Genomic_DNA"/>
</dbReference>
<dbReference type="InterPro" id="IPR010069">
    <property type="entry name" value="CdiA_FHA1_rpt"/>
</dbReference>
<evidence type="ECO:0000259" key="2">
    <source>
        <dbReference type="SMART" id="SM00912"/>
    </source>
</evidence>
<evidence type="ECO:0000256" key="1">
    <source>
        <dbReference type="SAM" id="SignalP"/>
    </source>
</evidence>
<feature type="domain" description="Filamentous haemagglutinin FhaB/tRNA nuclease CdiA-like TPS" evidence="2">
    <location>
        <begin position="43"/>
        <end position="165"/>
    </location>
</feature>
<dbReference type="KEGG" id="hms:HMU00170"/>
<dbReference type="GO" id="GO:0003824">
    <property type="term" value="F:catalytic activity"/>
    <property type="evidence" value="ECO:0007669"/>
    <property type="project" value="UniProtKB-ARBA"/>
</dbReference>